<dbReference type="EMBL" id="CP029077">
    <property type="protein sequence ID" value="QED23832.1"/>
    <property type="molecule type" value="Genomic_DNA"/>
</dbReference>
<keyword evidence="5" id="KW-1185">Reference proteome</keyword>
<dbReference type="AlphaFoldDB" id="A0A5B8XEX0"/>
<dbReference type="InterPro" id="IPR011250">
    <property type="entry name" value="OMP/PagP_B-barrel"/>
</dbReference>
<feature type="domain" description="Outer membrane protein beta-barrel" evidence="3">
    <location>
        <begin position="10"/>
        <end position="197"/>
    </location>
</feature>
<evidence type="ECO:0000256" key="1">
    <source>
        <dbReference type="ARBA" id="ARBA00022729"/>
    </source>
</evidence>
<name>A0A5B8XEX0_9RICK</name>
<organism evidence="4 5">
    <name type="scientific">Candidatus Deianiraea vastatrix</name>
    <dbReference type="NCBI Taxonomy" id="2163644"/>
    <lineage>
        <taxon>Bacteria</taxon>
        <taxon>Pseudomonadati</taxon>
        <taxon>Pseudomonadota</taxon>
        <taxon>Alphaproteobacteria</taxon>
        <taxon>Rickettsiales</taxon>
        <taxon>Candidatus Deianiraeaceae</taxon>
        <taxon>Candidatus Deianiraea</taxon>
    </lineage>
</organism>
<evidence type="ECO:0000259" key="3">
    <source>
        <dbReference type="Pfam" id="PF13505"/>
    </source>
</evidence>
<dbReference type="Pfam" id="PF13505">
    <property type="entry name" value="OMP_b-brl"/>
    <property type="match status" value="1"/>
</dbReference>
<proteinExistence type="predicted"/>
<reference evidence="4 5" key="1">
    <citation type="journal article" date="2019" name="ISME J.">
        <title>Deianiraea, an extracellular bacterium associated with the ciliate Paramecium, suggests an alternative scenario for the evolution of Rickettsiales.</title>
        <authorList>
            <person name="Castelli M."/>
            <person name="Sabaneyeva E."/>
            <person name="Lanzoni O."/>
            <person name="Lebedeva N."/>
            <person name="Floriano A.M."/>
            <person name="Gaiarsa S."/>
            <person name="Benken K."/>
            <person name="Modeo L."/>
            <person name="Bandi C."/>
            <person name="Potekhin A."/>
            <person name="Sassera D."/>
            <person name="Petroni G."/>
        </authorList>
    </citation>
    <scope>NUCLEOTIDE SEQUENCE [LARGE SCALE GENOMIC DNA]</scope>
    <source>
        <strain evidence="4">CyL4-1</strain>
    </source>
</reference>
<keyword evidence="1 2" id="KW-0732">Signal</keyword>
<feature type="chain" id="PRO_5022716007" description="Outer membrane protein beta-barrel domain-containing protein" evidence="2">
    <location>
        <begin position="23"/>
        <end position="234"/>
    </location>
</feature>
<dbReference type="RefSeq" id="WP_146821242.1">
    <property type="nucleotide sequence ID" value="NZ_CP029077.1"/>
</dbReference>
<evidence type="ECO:0000313" key="5">
    <source>
        <dbReference type="Proteomes" id="UP000321934"/>
    </source>
</evidence>
<dbReference type="Proteomes" id="UP000321934">
    <property type="component" value="Chromosome"/>
</dbReference>
<accession>A0A5B8XEX0</accession>
<dbReference type="OrthoDB" id="8222426at2"/>
<evidence type="ECO:0000313" key="4">
    <source>
        <dbReference type="EMBL" id="QED23832.1"/>
    </source>
</evidence>
<sequence>MSKKLVLASAILATAVSSNVNAKTFEGFYVGLQSPVREDLTYVNKDVGGYASKSGYAVQGNYSSVDSVLLGDTLFRRMDLNLGYGFRFGNEMYAAFEVTAPMLNKPYSSGTSGATVTGKHLVKVTGILGKVINDKWLVYGLAGYHGYQIGATPSGSQIFATDKSSTLNGFRFGAGFEYAVLENLGVGAEFSVTEFGSGGRGRRGYTVGSEVYTDTSAAYNGQMKALTIFAKWRI</sequence>
<dbReference type="SUPFAM" id="SSF56925">
    <property type="entry name" value="OMPA-like"/>
    <property type="match status" value="1"/>
</dbReference>
<dbReference type="InterPro" id="IPR027385">
    <property type="entry name" value="Beta-barrel_OMP"/>
</dbReference>
<feature type="signal peptide" evidence="2">
    <location>
        <begin position="1"/>
        <end position="22"/>
    </location>
</feature>
<gene>
    <name evidence="4" type="ORF">Deia_01050</name>
</gene>
<evidence type="ECO:0000256" key="2">
    <source>
        <dbReference type="SAM" id="SignalP"/>
    </source>
</evidence>
<protein>
    <recommendedName>
        <fullName evidence="3">Outer membrane protein beta-barrel domain-containing protein</fullName>
    </recommendedName>
</protein>